<sequence>MNPVMWIMKLTRDEQFTSDKIAAYSMKNGYYVEGTGTSWALMEDVPKLHGINVTSISPTANNMRAALENNGIIICALRKGDFTLSGHYIVIYGCNDEGFLIRDPNCVARGNRQWTFSEIENQIKSIWVYNK</sequence>
<reference evidence="2" key="1">
    <citation type="submission" date="2018-09" db="EMBL/GenBank/DDBJ databases">
        <title>Murine metabolic-syndrome-specific gut microbial biobank.</title>
        <authorList>
            <person name="Liu C."/>
        </authorList>
    </citation>
    <scope>NUCLEOTIDE SEQUENCE</scope>
    <source>
        <strain evidence="2">D42-62</strain>
    </source>
</reference>
<evidence type="ECO:0000259" key="1">
    <source>
        <dbReference type="Pfam" id="PF03412"/>
    </source>
</evidence>
<dbReference type="AlphaFoldDB" id="A0A9X5BL30"/>
<evidence type="ECO:0000313" key="3">
    <source>
        <dbReference type="Proteomes" id="UP001154420"/>
    </source>
</evidence>
<organism evidence="2 3">
    <name type="scientific">Parablautia muri</name>
    <dbReference type="NCBI Taxonomy" id="2320879"/>
    <lineage>
        <taxon>Bacteria</taxon>
        <taxon>Bacillati</taxon>
        <taxon>Bacillota</taxon>
        <taxon>Clostridia</taxon>
        <taxon>Lachnospirales</taxon>
        <taxon>Lachnospiraceae</taxon>
        <taxon>Parablautia</taxon>
    </lineage>
</organism>
<evidence type="ECO:0000313" key="2">
    <source>
        <dbReference type="EMBL" id="NBJ94942.1"/>
    </source>
</evidence>
<protein>
    <recommendedName>
        <fullName evidence="1">Peptidase C39 domain-containing protein</fullName>
    </recommendedName>
</protein>
<name>A0A9X5BL30_9FIRM</name>
<gene>
    <name evidence="2" type="ORF">D5281_20795</name>
</gene>
<dbReference type="EMBL" id="QZDT01000057">
    <property type="protein sequence ID" value="NBJ94942.1"/>
    <property type="molecule type" value="Genomic_DNA"/>
</dbReference>
<dbReference type="GO" id="GO:0005524">
    <property type="term" value="F:ATP binding"/>
    <property type="evidence" value="ECO:0007669"/>
    <property type="project" value="InterPro"/>
</dbReference>
<dbReference type="Pfam" id="PF03412">
    <property type="entry name" value="Peptidase_C39"/>
    <property type="match status" value="1"/>
</dbReference>
<dbReference type="GO" id="GO:0008233">
    <property type="term" value="F:peptidase activity"/>
    <property type="evidence" value="ECO:0007669"/>
    <property type="project" value="InterPro"/>
</dbReference>
<dbReference type="Proteomes" id="UP001154420">
    <property type="component" value="Unassembled WGS sequence"/>
</dbReference>
<accession>A0A9X5BL30</accession>
<proteinExistence type="predicted"/>
<dbReference type="InterPro" id="IPR005074">
    <property type="entry name" value="Peptidase_C39"/>
</dbReference>
<feature type="domain" description="Peptidase C39" evidence="1">
    <location>
        <begin position="21"/>
        <end position="121"/>
    </location>
</feature>
<keyword evidence="3" id="KW-1185">Reference proteome</keyword>
<dbReference type="GO" id="GO:0016020">
    <property type="term" value="C:membrane"/>
    <property type="evidence" value="ECO:0007669"/>
    <property type="project" value="InterPro"/>
</dbReference>
<dbReference type="Gene3D" id="3.90.70.10">
    <property type="entry name" value="Cysteine proteinases"/>
    <property type="match status" value="1"/>
</dbReference>
<comment type="caution">
    <text evidence="2">The sequence shown here is derived from an EMBL/GenBank/DDBJ whole genome shotgun (WGS) entry which is preliminary data.</text>
</comment>
<dbReference type="GO" id="GO:0006508">
    <property type="term" value="P:proteolysis"/>
    <property type="evidence" value="ECO:0007669"/>
    <property type="project" value="InterPro"/>
</dbReference>